<dbReference type="RefSeq" id="XP_035551022.1">
    <property type="nucleotide sequence ID" value="XM_035695129.1"/>
</dbReference>
<feature type="region of interest" description="Disordered" evidence="3">
    <location>
        <begin position="1"/>
        <end position="35"/>
    </location>
</feature>
<gene>
    <name evidence="5" type="primary">LOC118349634</name>
</gene>
<dbReference type="InParanoid" id="A0A6P9F8S7"/>
<feature type="region of interest" description="Disordered" evidence="3">
    <location>
        <begin position="65"/>
        <end position="106"/>
    </location>
</feature>
<evidence type="ECO:0000313" key="5">
    <source>
        <dbReference type="RefSeq" id="XP_035551022.1"/>
    </source>
</evidence>
<name>A0A6P9F8S7_JUGRE</name>
<protein>
    <submittedName>
        <fullName evidence="5">Uncharacterized protein LOC118349634</fullName>
    </submittedName>
</protein>
<proteinExistence type="predicted"/>
<dbReference type="Proteomes" id="UP000235220">
    <property type="component" value="Chromosome 10"/>
</dbReference>
<keyword evidence="4" id="KW-1185">Reference proteome</keyword>
<reference evidence="5" key="1">
    <citation type="submission" date="2025-08" db="UniProtKB">
        <authorList>
            <consortium name="RefSeq"/>
        </authorList>
    </citation>
    <scope>IDENTIFICATION</scope>
    <source>
        <tissue evidence="5">Leaves</tissue>
    </source>
</reference>
<dbReference type="OrthoDB" id="690068at2759"/>
<feature type="compositionally biased region" description="Polar residues" evidence="3">
    <location>
        <begin position="9"/>
        <end position="24"/>
    </location>
</feature>
<dbReference type="GeneID" id="118349634"/>
<dbReference type="KEGG" id="jre:118349634"/>
<evidence type="ECO:0000256" key="2">
    <source>
        <dbReference type="ARBA" id="ARBA00023242"/>
    </source>
</evidence>
<evidence type="ECO:0000256" key="1">
    <source>
        <dbReference type="ARBA" id="ARBA00004123"/>
    </source>
</evidence>
<sequence>MGEGMNKSGHCSNWGLNSDGQMRSPNERVRRTQMGDIKPHRRFEVLVDVIVEPLGIHRVAKTLTTGDAQPRDGSRVDADVGTSASSTELVDRSEAKGTDEEDDDRDEDFYNVLTGRDQEQLDRKNSFMQMDRTSILGDTIEYMKELLEKINSLQLEIDQGSSNITGIFKILVKPNEVLVRNSPKSECGNSTRCLGSDVDWGNVDTMIEICCAGKPGLLLSSVNTLEVLGLRFNNVSLVVSMTLQCKLPAQRHQI</sequence>
<comment type="subcellular location">
    <subcellularLocation>
        <location evidence="1">Nucleus</location>
    </subcellularLocation>
</comment>
<evidence type="ECO:0000256" key="3">
    <source>
        <dbReference type="SAM" id="MobiDB-lite"/>
    </source>
</evidence>
<dbReference type="PANTHER" id="PTHR31945">
    <property type="entry name" value="TRANSCRIPTION FACTOR SCREAM2-RELATED"/>
    <property type="match status" value="1"/>
</dbReference>
<organism evidence="4 5">
    <name type="scientific">Juglans regia</name>
    <name type="common">English walnut</name>
    <dbReference type="NCBI Taxonomy" id="51240"/>
    <lineage>
        <taxon>Eukaryota</taxon>
        <taxon>Viridiplantae</taxon>
        <taxon>Streptophyta</taxon>
        <taxon>Embryophyta</taxon>
        <taxon>Tracheophyta</taxon>
        <taxon>Spermatophyta</taxon>
        <taxon>Magnoliopsida</taxon>
        <taxon>eudicotyledons</taxon>
        <taxon>Gunneridae</taxon>
        <taxon>Pentapetalae</taxon>
        <taxon>rosids</taxon>
        <taxon>fabids</taxon>
        <taxon>Fagales</taxon>
        <taxon>Juglandaceae</taxon>
        <taxon>Juglans</taxon>
    </lineage>
</organism>
<dbReference type="AlphaFoldDB" id="A0A6P9F8S7"/>
<dbReference type="GO" id="GO:0080090">
    <property type="term" value="P:regulation of primary metabolic process"/>
    <property type="evidence" value="ECO:0007669"/>
    <property type="project" value="UniProtKB-ARBA"/>
</dbReference>
<evidence type="ECO:0000313" key="4">
    <source>
        <dbReference type="Proteomes" id="UP000235220"/>
    </source>
</evidence>
<feature type="compositionally biased region" description="Basic and acidic residues" evidence="3">
    <location>
        <begin position="69"/>
        <end position="78"/>
    </location>
</feature>
<dbReference type="InterPro" id="IPR051358">
    <property type="entry name" value="TF_AMS/ICE1/BHLH6-like"/>
</dbReference>
<feature type="compositionally biased region" description="Basic and acidic residues" evidence="3">
    <location>
        <begin position="89"/>
        <end position="98"/>
    </location>
</feature>
<dbReference type="GO" id="GO:0005634">
    <property type="term" value="C:nucleus"/>
    <property type="evidence" value="ECO:0007669"/>
    <property type="project" value="UniProtKB-SubCell"/>
</dbReference>
<dbReference type="PANTHER" id="PTHR31945:SF133">
    <property type="entry name" value="BHLH DOMAIN-CONTAINING PROTEIN"/>
    <property type="match status" value="1"/>
</dbReference>
<accession>A0A6P9F8S7</accession>
<keyword evidence="2" id="KW-0539">Nucleus</keyword>